<comment type="function">
    <text evidence="8">Mitochondrial mRNA stabilization factor.</text>
</comment>
<comment type="caution">
    <text evidence="10">The sequence shown here is derived from an EMBL/GenBank/DDBJ whole genome shotgun (WGS) entry which is preliminary data.</text>
</comment>
<evidence type="ECO:0000256" key="3">
    <source>
        <dbReference type="ARBA" id="ARBA00010787"/>
    </source>
</evidence>
<keyword evidence="6 8" id="KW-0496">Mitochondrion</keyword>
<keyword evidence="11" id="KW-1185">Reference proteome</keyword>
<evidence type="ECO:0000313" key="10">
    <source>
        <dbReference type="EMBL" id="KAK3318174.1"/>
    </source>
</evidence>
<dbReference type="FunFam" id="3.30.460.10:FF:000044">
    <property type="entry name" value="ATPase synthesis protein 25, mitochondrial"/>
    <property type="match status" value="1"/>
</dbReference>
<feature type="region of interest" description="Disordered" evidence="9">
    <location>
        <begin position="57"/>
        <end position="96"/>
    </location>
</feature>
<evidence type="ECO:0000256" key="2">
    <source>
        <dbReference type="ARBA" id="ARBA00004443"/>
    </source>
</evidence>
<dbReference type="Gene3D" id="3.30.460.10">
    <property type="entry name" value="Beta Polymerase, domain 2"/>
    <property type="match status" value="1"/>
</dbReference>
<keyword evidence="4 8" id="KW-0999">Mitochondrion inner membrane</keyword>
<dbReference type="GO" id="GO:0140053">
    <property type="term" value="P:mitochondrial gene expression"/>
    <property type="evidence" value="ECO:0007669"/>
    <property type="project" value="UniProtKB-UniRule"/>
</dbReference>
<dbReference type="GO" id="GO:0048255">
    <property type="term" value="P:mRNA stabilization"/>
    <property type="evidence" value="ECO:0007669"/>
    <property type="project" value="TreeGrafter"/>
</dbReference>
<feature type="compositionally biased region" description="Polar residues" evidence="9">
    <location>
        <begin position="80"/>
        <end position="89"/>
    </location>
</feature>
<dbReference type="PANTHER" id="PTHR28087:SF1">
    <property type="entry name" value="ATPASE SYNTHESIS PROTEIN 25, MITOCHONDRIAL"/>
    <property type="match status" value="1"/>
</dbReference>
<feature type="compositionally biased region" description="Polar residues" evidence="9">
    <location>
        <begin position="323"/>
        <end position="335"/>
    </location>
</feature>
<protein>
    <recommendedName>
        <fullName evidence="8">ATPase synthesis protein 25</fullName>
    </recommendedName>
</protein>
<feature type="region of interest" description="Disordered" evidence="9">
    <location>
        <begin position="323"/>
        <end position="374"/>
    </location>
</feature>
<dbReference type="EMBL" id="JAUEDM010000004">
    <property type="protein sequence ID" value="KAK3318174.1"/>
    <property type="molecule type" value="Genomic_DNA"/>
</dbReference>
<feature type="compositionally biased region" description="Low complexity" evidence="9">
    <location>
        <begin position="336"/>
        <end position="346"/>
    </location>
</feature>
<organism evidence="10 11">
    <name type="scientific">Apodospora peruviana</name>
    <dbReference type="NCBI Taxonomy" id="516989"/>
    <lineage>
        <taxon>Eukaryota</taxon>
        <taxon>Fungi</taxon>
        <taxon>Dikarya</taxon>
        <taxon>Ascomycota</taxon>
        <taxon>Pezizomycotina</taxon>
        <taxon>Sordariomycetes</taxon>
        <taxon>Sordariomycetidae</taxon>
        <taxon>Sordariales</taxon>
        <taxon>Lasiosphaeriaceae</taxon>
        <taxon>Apodospora</taxon>
    </lineage>
</organism>
<dbReference type="GO" id="GO:0005743">
    <property type="term" value="C:mitochondrial inner membrane"/>
    <property type="evidence" value="ECO:0007669"/>
    <property type="project" value="UniProtKB-SubCell"/>
</dbReference>
<evidence type="ECO:0000313" key="11">
    <source>
        <dbReference type="Proteomes" id="UP001283341"/>
    </source>
</evidence>
<evidence type="ECO:0000256" key="6">
    <source>
        <dbReference type="ARBA" id="ARBA00023128"/>
    </source>
</evidence>
<evidence type="ECO:0000256" key="9">
    <source>
        <dbReference type="SAM" id="MobiDB-lite"/>
    </source>
</evidence>
<comment type="subcellular location">
    <subcellularLocation>
        <location evidence="2 8">Mitochondrion inner membrane</location>
        <topology evidence="2 8">Peripheral membrane protein</topology>
        <orientation evidence="2 8">Matrix side</orientation>
    </subcellularLocation>
</comment>
<evidence type="ECO:0000256" key="1">
    <source>
        <dbReference type="ARBA" id="ARBA00003470"/>
    </source>
</evidence>
<dbReference type="InterPro" id="IPR043519">
    <property type="entry name" value="NT_sf"/>
</dbReference>
<proteinExistence type="inferred from homology"/>
<evidence type="ECO:0000256" key="4">
    <source>
        <dbReference type="ARBA" id="ARBA00022792"/>
    </source>
</evidence>
<dbReference type="AlphaFoldDB" id="A0AAE0I3Y8"/>
<reference evidence="10" key="1">
    <citation type="journal article" date="2023" name="Mol. Phylogenet. Evol.">
        <title>Genome-scale phylogeny and comparative genomics of the fungal order Sordariales.</title>
        <authorList>
            <person name="Hensen N."/>
            <person name="Bonometti L."/>
            <person name="Westerberg I."/>
            <person name="Brannstrom I.O."/>
            <person name="Guillou S."/>
            <person name="Cros-Aarteil S."/>
            <person name="Calhoun S."/>
            <person name="Haridas S."/>
            <person name="Kuo A."/>
            <person name="Mondo S."/>
            <person name="Pangilinan J."/>
            <person name="Riley R."/>
            <person name="LaButti K."/>
            <person name="Andreopoulos B."/>
            <person name="Lipzen A."/>
            <person name="Chen C."/>
            <person name="Yan M."/>
            <person name="Daum C."/>
            <person name="Ng V."/>
            <person name="Clum A."/>
            <person name="Steindorff A."/>
            <person name="Ohm R.A."/>
            <person name="Martin F."/>
            <person name="Silar P."/>
            <person name="Natvig D.O."/>
            <person name="Lalanne C."/>
            <person name="Gautier V."/>
            <person name="Ament-Velasquez S.L."/>
            <person name="Kruys A."/>
            <person name="Hutchinson M.I."/>
            <person name="Powell A.J."/>
            <person name="Barry K."/>
            <person name="Miller A.N."/>
            <person name="Grigoriev I.V."/>
            <person name="Debuchy R."/>
            <person name="Gladieux P."/>
            <person name="Hiltunen Thoren M."/>
            <person name="Johannesson H."/>
        </authorList>
    </citation>
    <scope>NUCLEOTIDE SEQUENCE</scope>
    <source>
        <strain evidence="10">CBS 118394</strain>
    </source>
</reference>
<gene>
    <name evidence="10" type="ORF">B0H66DRAFT_227021</name>
</gene>
<dbReference type="InterPro" id="IPR040152">
    <property type="entry name" value="Atp25"/>
</dbReference>
<evidence type="ECO:0000256" key="7">
    <source>
        <dbReference type="ARBA" id="ARBA00023136"/>
    </source>
</evidence>
<accession>A0AAE0I3Y8</accession>
<name>A0AAE0I3Y8_9PEZI</name>
<reference evidence="10" key="2">
    <citation type="submission" date="2023-06" db="EMBL/GenBank/DDBJ databases">
        <authorList>
            <consortium name="Lawrence Berkeley National Laboratory"/>
            <person name="Haridas S."/>
            <person name="Hensen N."/>
            <person name="Bonometti L."/>
            <person name="Westerberg I."/>
            <person name="Brannstrom I.O."/>
            <person name="Guillou S."/>
            <person name="Cros-Aarteil S."/>
            <person name="Calhoun S."/>
            <person name="Kuo A."/>
            <person name="Mondo S."/>
            <person name="Pangilinan J."/>
            <person name="Riley R."/>
            <person name="Labutti K."/>
            <person name="Andreopoulos B."/>
            <person name="Lipzen A."/>
            <person name="Chen C."/>
            <person name="Yanf M."/>
            <person name="Daum C."/>
            <person name="Ng V."/>
            <person name="Clum A."/>
            <person name="Steindorff A."/>
            <person name="Ohm R."/>
            <person name="Martin F."/>
            <person name="Silar P."/>
            <person name="Natvig D."/>
            <person name="Lalanne C."/>
            <person name="Gautier V."/>
            <person name="Ament-Velasquez S.L."/>
            <person name="Kruys A."/>
            <person name="Hutchinson M.I."/>
            <person name="Powell A.J."/>
            <person name="Barry K."/>
            <person name="Miller A.N."/>
            <person name="Grigoriev I.V."/>
            <person name="Debuchy R."/>
            <person name="Gladieux P."/>
            <person name="Thoren M.H."/>
            <person name="Johannesson H."/>
        </authorList>
    </citation>
    <scope>NUCLEOTIDE SEQUENCE</scope>
    <source>
        <strain evidence="10">CBS 118394</strain>
    </source>
</reference>
<sequence>MGASAMRAAGCSACRFTALRLFVTGFPALRVSFAPVSTSLFASTPITARYSSFQATSRLHNKSPAIEEQRTEQENDDGNELNTSTSEPGSTEKEEVPWYLQVEPPRHPTLMHEPPPLPDIPDGSPKLMEPLVKFASEELGLDDLSLLDLRELDPPAAIGPDLMMLFGTARSERHLHVSADRLVRFLRGRGISAKADGLLGRNELKVKLRRRARKEKLLGSTGGSRTFDDGITTGWICVNIGTVGRGSSKETIILDEAGSRTGFGVPELGTTVVVQMMTESKRQELDLEKLWTDMLRRGLEKIARPIKGSGGKAVQNSNAFLDSQAHSTGSRGHLNSSKSRFFSTSTRHTDTIVEPIPEQGKKTPSPEVSGRQGEEIPDEVARLRDLIEHDTGSRLHVLGMLKEQMVGQPGVLGRELRRGQDSPLVRLYNRAMDGLPPAQALPFRFWFEVTARVCGAAEYTVAKLRALFTDIQLAGTPLSPSEYADLVRAIYVTPAADDADVRERSYFAVEVVDCMFTRGEEVLNNELVVAVVQGLTIGSASKTPGGQRLLSQFEEFLFQGGLPCPSENQLLALLEAYANAGSWDKFWAVWRIGPQRYARRTARMYRYVFDRFARDGHQMRAMDAIRWCVNEMEHEVPPVTPVGPVKLALEACLRVADPDSEAIAKGVAPKSYKYAGREFPTIWSMITPKDSRP</sequence>
<keyword evidence="5 8" id="KW-0809">Transit peptide</keyword>
<evidence type="ECO:0000256" key="5">
    <source>
        <dbReference type="ARBA" id="ARBA00022946"/>
    </source>
</evidence>
<keyword evidence="7 8" id="KW-0472">Membrane</keyword>
<comment type="function">
    <text evidence="1">Probable mitochondrial mRNA stabilization factor.</text>
</comment>
<comment type="similarity">
    <text evidence="3 8">Belongs to the ATP25 family.</text>
</comment>
<dbReference type="PANTHER" id="PTHR28087">
    <property type="entry name" value="ATPASE SYNTHESIS PROTEIN 25, MITOCHONDRIAL"/>
    <property type="match status" value="1"/>
</dbReference>
<evidence type="ECO:0000256" key="8">
    <source>
        <dbReference type="RuleBase" id="RU367062"/>
    </source>
</evidence>
<dbReference type="Proteomes" id="UP001283341">
    <property type="component" value="Unassembled WGS sequence"/>
</dbReference>